<keyword evidence="4" id="KW-0804">Transcription</keyword>
<gene>
    <name evidence="7" type="ORF">D3230_09855</name>
</gene>
<dbReference type="SUPFAM" id="SSF46689">
    <property type="entry name" value="Homeodomain-like"/>
    <property type="match status" value="1"/>
</dbReference>
<evidence type="ECO:0000313" key="8">
    <source>
        <dbReference type="Proteomes" id="UP001645859"/>
    </source>
</evidence>
<name>A0ABS1SI55_9MICO</name>
<reference evidence="7 8" key="1">
    <citation type="submission" date="2018-09" db="EMBL/GenBank/DDBJ databases">
        <title>Comparative genomics of Leucobacter spp.</title>
        <authorList>
            <person name="Reis A.C."/>
            <person name="Kolvenbach B.A."/>
            <person name="Corvini P.F.X."/>
            <person name="Nunes O.C."/>
        </authorList>
    </citation>
    <scope>NUCLEOTIDE SEQUENCE [LARGE SCALE GENOMIC DNA]</scope>
    <source>
        <strain evidence="7 8">TAN 31504</strain>
    </source>
</reference>
<dbReference type="InterPro" id="IPR050109">
    <property type="entry name" value="HTH-type_TetR-like_transc_reg"/>
</dbReference>
<dbReference type="InterPro" id="IPR009057">
    <property type="entry name" value="Homeodomain-like_sf"/>
</dbReference>
<dbReference type="Proteomes" id="UP001645859">
    <property type="component" value="Unassembled WGS sequence"/>
</dbReference>
<feature type="domain" description="BetI-type transcriptional repressor C-terminal" evidence="6">
    <location>
        <begin position="91"/>
        <end position="188"/>
    </location>
</feature>
<dbReference type="Gene3D" id="1.10.357.10">
    <property type="entry name" value="Tetracycline Repressor, domain 2"/>
    <property type="match status" value="1"/>
</dbReference>
<evidence type="ECO:0000256" key="3">
    <source>
        <dbReference type="ARBA" id="ARBA00023125"/>
    </source>
</evidence>
<protein>
    <submittedName>
        <fullName evidence="7">TetR family transcriptional regulator</fullName>
    </submittedName>
</protein>
<dbReference type="SUPFAM" id="SSF48498">
    <property type="entry name" value="Tetracyclin repressor-like, C-terminal domain"/>
    <property type="match status" value="1"/>
</dbReference>
<dbReference type="Pfam" id="PF13977">
    <property type="entry name" value="TetR_C_6"/>
    <property type="match status" value="1"/>
</dbReference>
<accession>A0ABS1SI55</accession>
<evidence type="ECO:0000256" key="4">
    <source>
        <dbReference type="ARBA" id="ARBA00023163"/>
    </source>
</evidence>
<evidence type="ECO:0000256" key="2">
    <source>
        <dbReference type="ARBA" id="ARBA00023015"/>
    </source>
</evidence>
<dbReference type="InterPro" id="IPR036271">
    <property type="entry name" value="Tet_transcr_reg_TetR-rel_C_sf"/>
</dbReference>
<dbReference type="Pfam" id="PF00440">
    <property type="entry name" value="TetR_N"/>
    <property type="match status" value="1"/>
</dbReference>
<organism evidence="7 8">
    <name type="scientific">Leucobacter chromiireducens subsp. solipictus</name>
    <dbReference type="NCBI Taxonomy" id="398235"/>
    <lineage>
        <taxon>Bacteria</taxon>
        <taxon>Bacillati</taxon>
        <taxon>Actinomycetota</taxon>
        <taxon>Actinomycetes</taxon>
        <taxon>Micrococcales</taxon>
        <taxon>Microbacteriaceae</taxon>
        <taxon>Leucobacter</taxon>
    </lineage>
</organism>
<sequence>MGGMEAPRSRARRMSPEARRAQIYAAARELALAEGLHAISKRTLAARLGIAPALVGHYAVSMESLVAETFSAISARELAEVHALVQGADGPRDRLAVLLRALLEGGREDVTAVWADGWSLGRRSEALAQAVHEQMSAWETALCEIVTAGVRAGDFRELDVPAFARGVMGMVDGLNAQALVRRRVGAAREAGERGELVMRVVALELGVDPRAFAASDRAPGPRAPGVAPSRD</sequence>
<dbReference type="PANTHER" id="PTHR30055:SF200">
    <property type="entry name" value="HTH-TYPE TRANSCRIPTIONAL REPRESSOR BDCR"/>
    <property type="match status" value="1"/>
</dbReference>
<evidence type="ECO:0000256" key="1">
    <source>
        <dbReference type="ARBA" id="ARBA00022491"/>
    </source>
</evidence>
<evidence type="ECO:0000313" key="7">
    <source>
        <dbReference type="EMBL" id="MBL3679591.1"/>
    </source>
</evidence>
<keyword evidence="8" id="KW-1185">Reference proteome</keyword>
<proteinExistence type="predicted"/>
<feature type="domain" description="HTH tetR-type" evidence="5">
    <location>
        <begin position="23"/>
        <end position="68"/>
    </location>
</feature>
<evidence type="ECO:0000259" key="6">
    <source>
        <dbReference type="Pfam" id="PF13977"/>
    </source>
</evidence>
<dbReference type="InterPro" id="IPR039538">
    <property type="entry name" value="BetI_C"/>
</dbReference>
<dbReference type="PANTHER" id="PTHR30055">
    <property type="entry name" value="HTH-TYPE TRANSCRIPTIONAL REGULATOR RUTR"/>
    <property type="match status" value="1"/>
</dbReference>
<keyword evidence="2" id="KW-0805">Transcription regulation</keyword>
<comment type="caution">
    <text evidence="7">The sequence shown here is derived from an EMBL/GenBank/DDBJ whole genome shotgun (WGS) entry which is preliminary data.</text>
</comment>
<dbReference type="InterPro" id="IPR001647">
    <property type="entry name" value="HTH_TetR"/>
</dbReference>
<dbReference type="EMBL" id="QYAC01000005">
    <property type="protein sequence ID" value="MBL3679591.1"/>
    <property type="molecule type" value="Genomic_DNA"/>
</dbReference>
<evidence type="ECO:0000259" key="5">
    <source>
        <dbReference type="Pfam" id="PF00440"/>
    </source>
</evidence>
<keyword evidence="3" id="KW-0238">DNA-binding</keyword>
<keyword evidence="1" id="KW-0678">Repressor</keyword>